<gene>
    <name evidence="1" type="ORF">RJ640_010099</name>
</gene>
<dbReference type="EMBL" id="JAVXUO010001609">
    <property type="protein sequence ID" value="KAK2980688.1"/>
    <property type="molecule type" value="Genomic_DNA"/>
</dbReference>
<sequence length="201" mass="22741">MATRGSGCPAAAAPNNSNADARAVVHFYYWKGPKVQAPEVERKIDNVVPIPHSQLKEIQGLENEFLKDRQLVETVFSHVRFNTSMPQSFDWISFSCAVAAWEAYTCKLQLELYISLPNWKTHQSIFSDPSIVLEEGEEISDVFAFMKQKTTFMVYSFDAKEVVKGGKIFDGEFYIQVNDKLIYGQQGIANDDDIINVDVQT</sequence>
<proteinExistence type="predicted"/>
<evidence type="ECO:0000313" key="2">
    <source>
        <dbReference type="Proteomes" id="UP001187471"/>
    </source>
</evidence>
<comment type="caution">
    <text evidence="1">The sequence shown here is derived from an EMBL/GenBank/DDBJ whole genome shotgun (WGS) entry which is preliminary data.</text>
</comment>
<dbReference type="AlphaFoldDB" id="A0AA88R1N3"/>
<keyword evidence="2" id="KW-1185">Reference proteome</keyword>
<accession>A0AA88R1N3</accession>
<evidence type="ECO:0000313" key="1">
    <source>
        <dbReference type="EMBL" id="KAK2980688.1"/>
    </source>
</evidence>
<dbReference type="Proteomes" id="UP001187471">
    <property type="component" value="Unassembled WGS sequence"/>
</dbReference>
<name>A0AA88R1N3_9ASTE</name>
<protein>
    <submittedName>
        <fullName evidence="1">Uncharacterized protein</fullName>
    </submittedName>
</protein>
<reference evidence="1" key="1">
    <citation type="submission" date="2022-12" db="EMBL/GenBank/DDBJ databases">
        <title>Draft genome assemblies for two species of Escallonia (Escalloniales).</title>
        <authorList>
            <person name="Chanderbali A."/>
            <person name="Dervinis C."/>
            <person name="Anghel I."/>
            <person name="Soltis D."/>
            <person name="Soltis P."/>
            <person name="Zapata F."/>
        </authorList>
    </citation>
    <scope>NUCLEOTIDE SEQUENCE</scope>
    <source>
        <strain evidence="1">UCBG92.1500</strain>
        <tissue evidence="1">Leaf</tissue>
    </source>
</reference>
<organism evidence="1 2">
    <name type="scientific">Escallonia rubra</name>
    <dbReference type="NCBI Taxonomy" id="112253"/>
    <lineage>
        <taxon>Eukaryota</taxon>
        <taxon>Viridiplantae</taxon>
        <taxon>Streptophyta</taxon>
        <taxon>Embryophyta</taxon>
        <taxon>Tracheophyta</taxon>
        <taxon>Spermatophyta</taxon>
        <taxon>Magnoliopsida</taxon>
        <taxon>eudicotyledons</taxon>
        <taxon>Gunneridae</taxon>
        <taxon>Pentapetalae</taxon>
        <taxon>asterids</taxon>
        <taxon>campanulids</taxon>
        <taxon>Escalloniales</taxon>
        <taxon>Escalloniaceae</taxon>
        <taxon>Escallonia</taxon>
    </lineage>
</organism>